<dbReference type="OrthoDB" id="913402at2759"/>
<dbReference type="AlphaFoldDB" id="A0A2C9UUN5"/>
<keyword evidence="4" id="KW-1185">Reference proteome</keyword>
<dbReference type="GO" id="GO:0001216">
    <property type="term" value="F:DNA-binding transcription activator activity"/>
    <property type="evidence" value="ECO:0000318"/>
    <property type="project" value="GO_Central"/>
</dbReference>
<accession>A0A2C9UUN5</accession>
<dbReference type="SMR" id="A0A2C9UUN5"/>
<evidence type="ECO:0000313" key="4">
    <source>
        <dbReference type="Proteomes" id="UP000091857"/>
    </source>
</evidence>
<name>A0A2C9UUN5_MANES</name>
<dbReference type="Proteomes" id="UP000091857">
    <property type="component" value="Chromosome 12"/>
</dbReference>
<evidence type="ECO:0000256" key="1">
    <source>
        <dbReference type="ARBA" id="ARBA00005474"/>
    </source>
</evidence>
<evidence type="ECO:0000313" key="3">
    <source>
        <dbReference type="EMBL" id="OAY35326.1"/>
    </source>
</evidence>
<protein>
    <recommendedName>
        <fullName evidence="2">LOB domain-containing protein</fullName>
    </recommendedName>
</protein>
<dbReference type="PANTHER" id="PTHR31301">
    <property type="entry name" value="LOB DOMAIN-CONTAINING PROTEIN 4-RELATED"/>
    <property type="match status" value="1"/>
</dbReference>
<organism evidence="3 4">
    <name type="scientific">Manihot esculenta</name>
    <name type="common">Cassava</name>
    <name type="synonym">Jatropha manihot</name>
    <dbReference type="NCBI Taxonomy" id="3983"/>
    <lineage>
        <taxon>Eukaryota</taxon>
        <taxon>Viridiplantae</taxon>
        <taxon>Streptophyta</taxon>
        <taxon>Embryophyta</taxon>
        <taxon>Tracheophyta</taxon>
        <taxon>Spermatophyta</taxon>
        <taxon>Magnoliopsida</taxon>
        <taxon>eudicotyledons</taxon>
        <taxon>Gunneridae</taxon>
        <taxon>Pentapetalae</taxon>
        <taxon>rosids</taxon>
        <taxon>fabids</taxon>
        <taxon>Malpighiales</taxon>
        <taxon>Euphorbiaceae</taxon>
        <taxon>Crotonoideae</taxon>
        <taxon>Manihoteae</taxon>
        <taxon>Manihot</taxon>
    </lineage>
</organism>
<dbReference type="STRING" id="3983.A0A2C9UUN5"/>
<evidence type="ECO:0000259" key="2">
    <source>
        <dbReference type="PROSITE" id="PS50891"/>
    </source>
</evidence>
<dbReference type="PROSITE" id="PS50891">
    <property type="entry name" value="LOB"/>
    <property type="match status" value="1"/>
</dbReference>
<dbReference type="EMBL" id="CM004398">
    <property type="protein sequence ID" value="OAY35326.1"/>
    <property type="molecule type" value="Genomic_DNA"/>
</dbReference>
<comment type="caution">
    <text evidence="3">The sequence shown here is derived from an EMBL/GenBank/DDBJ whole genome shotgun (WGS) entry which is preliminary data.</text>
</comment>
<comment type="similarity">
    <text evidence="1">Belongs to the LOB domain-containing protein family.</text>
</comment>
<reference evidence="4" key="1">
    <citation type="journal article" date="2016" name="Nat. Biotechnol.">
        <title>Sequencing wild and cultivated cassava and related species reveals extensive interspecific hybridization and genetic diversity.</title>
        <authorList>
            <person name="Bredeson J.V."/>
            <person name="Lyons J.B."/>
            <person name="Prochnik S.E."/>
            <person name="Wu G.A."/>
            <person name="Ha C.M."/>
            <person name="Edsinger-Gonzales E."/>
            <person name="Grimwood J."/>
            <person name="Schmutz J."/>
            <person name="Rabbi I.Y."/>
            <person name="Egesi C."/>
            <person name="Nauluvula P."/>
            <person name="Lebot V."/>
            <person name="Ndunguru J."/>
            <person name="Mkamilo G."/>
            <person name="Bart R.S."/>
            <person name="Setter T.L."/>
            <person name="Gleadow R.M."/>
            <person name="Kulakow P."/>
            <person name="Ferguson M.E."/>
            <person name="Rounsley S."/>
            <person name="Rokhsar D.S."/>
        </authorList>
    </citation>
    <scope>NUCLEOTIDE SEQUENCE [LARGE SCALE GENOMIC DNA]</scope>
    <source>
        <strain evidence="4">cv. AM560-2</strain>
    </source>
</reference>
<dbReference type="InterPro" id="IPR004883">
    <property type="entry name" value="LOB"/>
</dbReference>
<sequence>MQRSVSNSANSGTAAHPACASCKHQRKKCGEDCILAPYFPAERSREFQAVHKVFGVSNVMKLVRSVKEEDRKTVADSLVWEAFCRQNDPILGPLGEYRKIQEELKLYKNQTQTQNQNQTQTQTQILNQNQLVQQQQGSMIYKGTPGMVAWNNGINGVNNKGIEGGLPTTTTNNNNMVNFSHENGSMIYSSYPLNYVQGPEKIMKQEKDVSSRLLPLQPQQHHSIATGFNHQQQYYLPGQFGSMNGKTIDNSIWEGGP</sequence>
<dbReference type="GO" id="GO:0005634">
    <property type="term" value="C:nucleus"/>
    <property type="evidence" value="ECO:0000318"/>
    <property type="project" value="GO_Central"/>
</dbReference>
<dbReference type="GO" id="GO:0006355">
    <property type="term" value="P:regulation of DNA-templated transcription"/>
    <property type="evidence" value="ECO:0000318"/>
    <property type="project" value="GO_Central"/>
</dbReference>
<feature type="domain" description="LOB" evidence="2">
    <location>
        <begin position="17"/>
        <end position="118"/>
    </location>
</feature>
<dbReference type="Gramene" id="Manes.12G091800.1.v8.1">
    <property type="protein sequence ID" value="Manes.12G091800.1.v8.1.CDS"/>
    <property type="gene ID" value="Manes.12G091800.v8.1"/>
</dbReference>
<gene>
    <name evidence="3" type="ORF">MANES_12G091800v8</name>
</gene>
<proteinExistence type="inferred from homology"/>
<dbReference type="Pfam" id="PF03195">
    <property type="entry name" value="LOB"/>
    <property type="match status" value="1"/>
</dbReference>
<dbReference type="PANTHER" id="PTHR31301:SF19">
    <property type="entry name" value="LOB DOMAIN-CONTAINING PROTEIN 2"/>
    <property type="match status" value="1"/>
</dbReference>